<keyword evidence="3" id="KW-0614">Plasmid</keyword>
<sequence length="175" mass="20177">MKRYAAVNLLGSDAIKQIEYERNRDKIFYILLAITAMLVIFLAIEIGFYSYYAMYPKETPVALKTQYQEAITKQAEIHIKVQKIAKAEKEKKDITDTIDQLLIVKPEDIKFTSLIINDNKVNIECFSKNPKIFYEFTNKINLHGSFQQGQVEKVTSVKNNSSFNIKEASIRANVQ</sequence>
<evidence type="ECO:0000313" key="4">
    <source>
        <dbReference type="Proteomes" id="UP000186950"/>
    </source>
</evidence>
<evidence type="ECO:0000313" key="2">
    <source>
        <dbReference type="EMBL" id="CVK21675.1"/>
    </source>
</evidence>
<geneLocation type="plasmid" evidence="3 4">
    <name>pSSP59</name>
</geneLocation>
<evidence type="ECO:0008006" key="6">
    <source>
        <dbReference type="Google" id="ProtNLM"/>
    </source>
</evidence>
<dbReference type="AlphaFoldDB" id="A0A1U7MA40"/>
<organism evidence="3 4">
    <name type="scientific">Sporomusa sphaeroides DSM 2875</name>
    <dbReference type="NCBI Taxonomy" id="1337886"/>
    <lineage>
        <taxon>Bacteria</taxon>
        <taxon>Bacillati</taxon>
        <taxon>Bacillota</taxon>
        <taxon>Negativicutes</taxon>
        <taxon>Selenomonadales</taxon>
        <taxon>Sporomusaceae</taxon>
        <taxon>Sporomusa</taxon>
    </lineage>
</organism>
<reference evidence="3" key="2">
    <citation type="submission" date="2024-03" db="EMBL/GenBank/DDBJ databases">
        <title>Complete genome sequence of Sporomusa sphaeroides DSM 2875T isolated from mud of the Leine river and Sporomusa ovata DSM 2662T isolated from sugar beet leaf silage.</title>
        <authorList>
            <person name="Boeer T."/>
            <person name="Lueschen A."/>
            <person name="Daniel R."/>
            <person name="Poehlein A."/>
        </authorList>
    </citation>
    <scope>NUCLEOTIDE SEQUENCE</scope>
    <source>
        <strain evidence="3">DSM 2875</strain>
        <plasmid evidence="3">pSSP59</plasmid>
    </source>
</reference>
<evidence type="ECO:0000313" key="3">
    <source>
        <dbReference type="EMBL" id="WXA41908.1"/>
    </source>
</evidence>
<evidence type="ECO:0000313" key="5">
    <source>
        <dbReference type="Proteomes" id="UP000245702"/>
    </source>
</evidence>
<protein>
    <recommendedName>
        <fullName evidence="6">Fimbrial assembly protein PilN</fullName>
    </recommendedName>
</protein>
<dbReference type="KEGG" id="ssph:SPSPH_047200"/>
<dbReference type="EMBL" id="CP146992">
    <property type="protein sequence ID" value="WXA41908.1"/>
    <property type="molecule type" value="Genomic_DNA"/>
</dbReference>
<evidence type="ECO:0000256" key="1">
    <source>
        <dbReference type="SAM" id="Phobius"/>
    </source>
</evidence>
<keyword evidence="1" id="KW-0812">Transmembrane</keyword>
<name>A0A1U7MA40_9FIRM</name>
<accession>A0A1U7MA40</accession>
<keyword evidence="1" id="KW-0472">Membrane</keyword>
<dbReference type="Proteomes" id="UP000186950">
    <property type="component" value="Plasmid pSSP59"/>
</dbReference>
<dbReference type="EMBL" id="FCOW01000042">
    <property type="protein sequence ID" value="CVK21675.1"/>
    <property type="molecule type" value="Genomic_DNA"/>
</dbReference>
<gene>
    <name evidence="3" type="ORF">SPSPH_047200</name>
    <name evidence="2" type="ORF">SSPH_04370</name>
</gene>
<keyword evidence="5" id="KW-1185">Reference proteome</keyword>
<keyword evidence="1" id="KW-1133">Transmembrane helix</keyword>
<dbReference type="RefSeq" id="WP_075758114.1">
    <property type="nucleotide sequence ID" value="NZ_CP146992.1"/>
</dbReference>
<dbReference type="Proteomes" id="UP000245702">
    <property type="component" value="Unassembled WGS sequence"/>
</dbReference>
<reference evidence="2 5" key="1">
    <citation type="submission" date="2016-01" db="EMBL/GenBank/DDBJ databases">
        <authorList>
            <person name="Brown R."/>
        </authorList>
    </citation>
    <scope>NUCLEOTIDE SEQUENCE [LARGE SCALE GENOMIC DNA]</scope>
    <source>
        <strain evidence="2">Sporomusa sphaeroides DSM 2875</strain>
    </source>
</reference>
<feature type="transmembrane region" description="Helical" evidence="1">
    <location>
        <begin position="27"/>
        <end position="52"/>
    </location>
</feature>
<proteinExistence type="predicted"/>